<dbReference type="AlphaFoldDB" id="A0A9P4J4L6"/>
<dbReference type="Gene3D" id="6.10.250.2440">
    <property type="match status" value="2"/>
</dbReference>
<dbReference type="Pfam" id="PF04119">
    <property type="entry name" value="HSP9_HSP12"/>
    <property type="match status" value="1"/>
</dbReference>
<dbReference type="EMBL" id="ML996083">
    <property type="protein sequence ID" value="KAF2155333.1"/>
    <property type="molecule type" value="Genomic_DNA"/>
</dbReference>
<gene>
    <name evidence="2" type="ORF">K461DRAFT_311600</name>
</gene>
<evidence type="ECO:0000313" key="2">
    <source>
        <dbReference type="EMBL" id="KAF2155333.1"/>
    </source>
</evidence>
<feature type="compositionally biased region" description="Basic and acidic residues" evidence="1">
    <location>
        <begin position="56"/>
        <end position="75"/>
    </location>
</feature>
<keyword evidence="3" id="KW-1185">Reference proteome</keyword>
<feature type="region of interest" description="Disordered" evidence="1">
    <location>
        <begin position="1"/>
        <end position="85"/>
    </location>
</feature>
<comment type="caution">
    <text evidence="2">The sequence shown here is derived from an EMBL/GenBank/DDBJ whole genome shotgun (WGS) entry which is preliminary data.</text>
</comment>
<dbReference type="InterPro" id="IPR007250">
    <property type="entry name" value="HSP9_HSP12"/>
</dbReference>
<feature type="compositionally biased region" description="Polar residues" evidence="1">
    <location>
        <begin position="46"/>
        <end position="55"/>
    </location>
</feature>
<dbReference type="OrthoDB" id="2348401at2759"/>
<name>A0A9P4J4L6_9PEZI</name>
<evidence type="ECO:0008006" key="4">
    <source>
        <dbReference type="Google" id="ProtNLM"/>
    </source>
</evidence>
<protein>
    <recommendedName>
        <fullName evidence="4">Chaperone/heat shock protein Hsp12</fullName>
    </recommendedName>
</protein>
<evidence type="ECO:0000313" key="3">
    <source>
        <dbReference type="Proteomes" id="UP000799439"/>
    </source>
</evidence>
<reference evidence="2" key="1">
    <citation type="journal article" date="2020" name="Stud. Mycol.">
        <title>101 Dothideomycetes genomes: a test case for predicting lifestyles and emergence of pathogens.</title>
        <authorList>
            <person name="Haridas S."/>
            <person name="Albert R."/>
            <person name="Binder M."/>
            <person name="Bloem J."/>
            <person name="Labutti K."/>
            <person name="Salamov A."/>
            <person name="Andreopoulos B."/>
            <person name="Baker S."/>
            <person name="Barry K."/>
            <person name="Bills G."/>
            <person name="Bluhm B."/>
            <person name="Cannon C."/>
            <person name="Castanera R."/>
            <person name="Culley D."/>
            <person name="Daum C."/>
            <person name="Ezra D."/>
            <person name="Gonzalez J."/>
            <person name="Henrissat B."/>
            <person name="Kuo A."/>
            <person name="Liang C."/>
            <person name="Lipzen A."/>
            <person name="Lutzoni F."/>
            <person name="Magnuson J."/>
            <person name="Mondo S."/>
            <person name="Nolan M."/>
            <person name="Ohm R."/>
            <person name="Pangilinan J."/>
            <person name="Park H.-J."/>
            <person name="Ramirez L."/>
            <person name="Alfaro M."/>
            <person name="Sun H."/>
            <person name="Tritt A."/>
            <person name="Yoshinaga Y."/>
            <person name="Zwiers L.-H."/>
            <person name="Turgeon B."/>
            <person name="Goodwin S."/>
            <person name="Spatafora J."/>
            <person name="Crous P."/>
            <person name="Grigoriev I."/>
        </authorList>
    </citation>
    <scope>NUCLEOTIDE SEQUENCE</scope>
    <source>
        <strain evidence="2">CBS 260.36</strain>
    </source>
</reference>
<organism evidence="2 3">
    <name type="scientific">Myriangium duriaei CBS 260.36</name>
    <dbReference type="NCBI Taxonomy" id="1168546"/>
    <lineage>
        <taxon>Eukaryota</taxon>
        <taxon>Fungi</taxon>
        <taxon>Dikarya</taxon>
        <taxon>Ascomycota</taxon>
        <taxon>Pezizomycotina</taxon>
        <taxon>Dothideomycetes</taxon>
        <taxon>Dothideomycetidae</taxon>
        <taxon>Myriangiales</taxon>
        <taxon>Myriangiaceae</taxon>
        <taxon>Myriangium</taxon>
    </lineage>
</organism>
<accession>A0A9P4J4L6</accession>
<feature type="compositionally biased region" description="Basic and acidic residues" evidence="1">
    <location>
        <begin position="1"/>
        <end position="18"/>
    </location>
</feature>
<dbReference type="PIRSF" id="PIRSF002590">
    <property type="entry name" value="HSP9/HSP12_fun"/>
    <property type="match status" value="1"/>
</dbReference>
<dbReference type="Proteomes" id="UP000799439">
    <property type="component" value="Unassembled WGS sequence"/>
</dbReference>
<proteinExistence type="predicted"/>
<evidence type="ECO:0000256" key="1">
    <source>
        <dbReference type="SAM" id="MobiDB-lite"/>
    </source>
</evidence>
<sequence length="85" mass="9100">MSDTGRKDFSDKVGEKVTPDSQKSTTDKISESVTGATDKVSRDVQPDSSKSTTQELSDKTSCEKHDGESTTDKIKHGLGLGGDKH</sequence>